<protein>
    <recommendedName>
        <fullName evidence="7">Chitinase domain-containing protein 1</fullName>
    </recommendedName>
</protein>
<comment type="caution">
    <text evidence="9">The sequence shown here is derived from an EMBL/GenBank/DDBJ whole genome shotgun (WGS) entry which is preliminary data.</text>
</comment>
<accession>A0A2T7PEZ2</accession>
<evidence type="ECO:0000256" key="6">
    <source>
        <dbReference type="ARBA" id="ARBA00023228"/>
    </source>
</evidence>
<dbReference type="GO" id="GO:0005975">
    <property type="term" value="P:carbohydrate metabolic process"/>
    <property type="evidence" value="ECO:0007669"/>
    <property type="project" value="InterPro"/>
</dbReference>
<dbReference type="AlphaFoldDB" id="A0A2T7PEZ2"/>
<dbReference type="InterPro" id="IPR011583">
    <property type="entry name" value="Chitinase_II/V-like_cat"/>
</dbReference>
<sequence>MKTDIASGLIMFVMVLALGSLKVVLSVVDRGLVTAEVKRKHILEEHSRFSPLIQDVKNFKGPVLGYVTPWNNHGYDVAKMFAHKFTLISPVWLQLKKKPNGVFVIEGSHDIDKGWINEVQSGKNVSIVPRVLFDGWGLADFSALFSSEDAIEDCIDTLVNFLKGKKFDGATIEIWPQVGGNMRSELTHFLLHLGEALHKQKKILVLVIPPPVRSGTEGIFGRQDFENLRSAVDYFSLMTYDYSSRRMPGPNSPIQWVQECVEILSPTWDPEERKKILAGLNFYGTYYIVGSKVEPILGSQYVDLLQKQKVNIAWDPANAEHVTEFGSTAQGQHVIYYPSLYSIQQRLELASKFGIGISIWELGQGLDYFYDLF</sequence>
<dbReference type="Proteomes" id="UP000245119">
    <property type="component" value="Linkage Group LG4"/>
</dbReference>
<feature type="domain" description="GH18" evidence="8">
    <location>
        <begin position="61"/>
        <end position="373"/>
    </location>
</feature>
<comment type="similarity">
    <text evidence="3">Belongs to the glycosyl hydrolase 18 family.</text>
</comment>
<dbReference type="SUPFAM" id="SSF51445">
    <property type="entry name" value="(Trans)glycosidases"/>
    <property type="match status" value="1"/>
</dbReference>
<evidence type="ECO:0000313" key="9">
    <source>
        <dbReference type="EMBL" id="PVD31960.1"/>
    </source>
</evidence>
<dbReference type="PROSITE" id="PS51910">
    <property type="entry name" value="GH18_2"/>
    <property type="match status" value="1"/>
</dbReference>
<dbReference type="GO" id="GO:0008061">
    <property type="term" value="F:chitin binding"/>
    <property type="evidence" value="ECO:0007669"/>
    <property type="project" value="InterPro"/>
</dbReference>
<dbReference type="Pfam" id="PF00704">
    <property type="entry name" value="Glyco_hydro_18"/>
    <property type="match status" value="1"/>
</dbReference>
<dbReference type="Gene3D" id="3.10.50.10">
    <property type="match status" value="1"/>
</dbReference>
<dbReference type="OrthoDB" id="10254444at2759"/>
<dbReference type="PANTHER" id="PTHR46066">
    <property type="entry name" value="CHITINASE DOMAIN-CONTAINING PROTEIN 1 FAMILY MEMBER"/>
    <property type="match status" value="1"/>
</dbReference>
<dbReference type="SMART" id="SM00636">
    <property type="entry name" value="Glyco_18"/>
    <property type="match status" value="1"/>
</dbReference>
<dbReference type="InterPro" id="IPR001223">
    <property type="entry name" value="Glyco_hydro18_cat"/>
</dbReference>
<evidence type="ECO:0000256" key="2">
    <source>
        <dbReference type="ARBA" id="ARBA00004613"/>
    </source>
</evidence>
<dbReference type="GO" id="GO:0005576">
    <property type="term" value="C:extracellular region"/>
    <property type="evidence" value="ECO:0007669"/>
    <property type="project" value="UniProtKB-SubCell"/>
</dbReference>
<evidence type="ECO:0000256" key="4">
    <source>
        <dbReference type="ARBA" id="ARBA00022525"/>
    </source>
</evidence>
<dbReference type="STRING" id="400727.A0A2T7PEZ2"/>
<keyword evidence="10" id="KW-1185">Reference proteome</keyword>
<comment type="subcellular location">
    <subcellularLocation>
        <location evidence="1">Lysosome</location>
    </subcellularLocation>
    <subcellularLocation>
        <location evidence="2">Secreted</location>
    </subcellularLocation>
</comment>
<dbReference type="GO" id="GO:0012505">
    <property type="term" value="C:endomembrane system"/>
    <property type="evidence" value="ECO:0007669"/>
    <property type="project" value="TreeGrafter"/>
</dbReference>
<evidence type="ECO:0000256" key="1">
    <source>
        <dbReference type="ARBA" id="ARBA00004371"/>
    </source>
</evidence>
<evidence type="ECO:0000313" key="10">
    <source>
        <dbReference type="Proteomes" id="UP000245119"/>
    </source>
</evidence>
<name>A0A2T7PEZ2_POMCA</name>
<evidence type="ECO:0000256" key="5">
    <source>
        <dbReference type="ARBA" id="ARBA00022729"/>
    </source>
</evidence>
<evidence type="ECO:0000256" key="7">
    <source>
        <dbReference type="ARBA" id="ARBA00040976"/>
    </source>
</evidence>
<dbReference type="GO" id="GO:0070492">
    <property type="term" value="F:oligosaccharide binding"/>
    <property type="evidence" value="ECO:0007669"/>
    <property type="project" value="TreeGrafter"/>
</dbReference>
<keyword evidence="5" id="KW-0732">Signal</keyword>
<organism evidence="9 10">
    <name type="scientific">Pomacea canaliculata</name>
    <name type="common">Golden apple snail</name>
    <dbReference type="NCBI Taxonomy" id="400727"/>
    <lineage>
        <taxon>Eukaryota</taxon>
        <taxon>Metazoa</taxon>
        <taxon>Spiralia</taxon>
        <taxon>Lophotrochozoa</taxon>
        <taxon>Mollusca</taxon>
        <taxon>Gastropoda</taxon>
        <taxon>Caenogastropoda</taxon>
        <taxon>Architaenioglossa</taxon>
        <taxon>Ampullarioidea</taxon>
        <taxon>Ampullariidae</taxon>
        <taxon>Pomacea</taxon>
    </lineage>
</organism>
<dbReference type="EMBL" id="PZQS01000004">
    <property type="protein sequence ID" value="PVD31960.1"/>
    <property type="molecule type" value="Genomic_DNA"/>
</dbReference>
<gene>
    <name evidence="9" type="ORF">C0Q70_07386</name>
</gene>
<keyword evidence="6" id="KW-0458">Lysosome</keyword>
<keyword evidence="4" id="KW-0964">Secreted</keyword>
<dbReference type="FunFam" id="3.10.50.10:FF:000002">
    <property type="entry name" value="Chitinase domain-containing protein 1"/>
    <property type="match status" value="1"/>
</dbReference>
<dbReference type="Gene3D" id="3.20.20.80">
    <property type="entry name" value="Glycosidases"/>
    <property type="match status" value="1"/>
</dbReference>
<dbReference type="CDD" id="cd02876">
    <property type="entry name" value="GH18_SI-CLP"/>
    <property type="match status" value="1"/>
</dbReference>
<evidence type="ECO:0000259" key="8">
    <source>
        <dbReference type="PROSITE" id="PS51910"/>
    </source>
</evidence>
<evidence type="ECO:0000256" key="3">
    <source>
        <dbReference type="ARBA" id="ARBA00009336"/>
    </source>
</evidence>
<proteinExistence type="inferred from homology"/>
<dbReference type="PANTHER" id="PTHR46066:SF2">
    <property type="entry name" value="CHITINASE DOMAIN-CONTAINING PROTEIN 1"/>
    <property type="match status" value="1"/>
</dbReference>
<dbReference type="FunFam" id="3.20.20.80:FF:000028">
    <property type="entry name" value="Chitinase domain-containing protein 1"/>
    <property type="match status" value="1"/>
</dbReference>
<dbReference type="GO" id="GO:0005764">
    <property type="term" value="C:lysosome"/>
    <property type="evidence" value="ECO:0007669"/>
    <property type="project" value="UniProtKB-SubCell"/>
</dbReference>
<dbReference type="InterPro" id="IPR029070">
    <property type="entry name" value="Chitinase_insertion_sf"/>
</dbReference>
<dbReference type="InterPro" id="IPR017853">
    <property type="entry name" value="GH"/>
</dbReference>
<reference evidence="9 10" key="1">
    <citation type="submission" date="2018-04" db="EMBL/GenBank/DDBJ databases">
        <title>The genome of golden apple snail Pomacea canaliculata provides insight into stress tolerance and invasive adaptation.</title>
        <authorList>
            <person name="Liu C."/>
            <person name="Liu B."/>
            <person name="Ren Y."/>
            <person name="Zhang Y."/>
            <person name="Wang H."/>
            <person name="Li S."/>
            <person name="Jiang F."/>
            <person name="Yin L."/>
            <person name="Zhang G."/>
            <person name="Qian W."/>
            <person name="Fan W."/>
        </authorList>
    </citation>
    <scope>NUCLEOTIDE SEQUENCE [LARGE SCALE GENOMIC DNA]</scope>
    <source>
        <strain evidence="9">SZHN2017</strain>
        <tissue evidence="9">Muscle</tissue>
    </source>
</reference>